<proteinExistence type="predicted"/>
<accession>A0AAV1RD74</accession>
<evidence type="ECO:0000313" key="3">
    <source>
        <dbReference type="EMBL" id="CAK7333895.1"/>
    </source>
</evidence>
<evidence type="ECO:0000259" key="2">
    <source>
        <dbReference type="Pfam" id="PF25255"/>
    </source>
</evidence>
<evidence type="ECO:0000313" key="4">
    <source>
        <dbReference type="Proteomes" id="UP001314170"/>
    </source>
</evidence>
<protein>
    <submittedName>
        <fullName evidence="3">Uncharacterized protein</fullName>
    </submittedName>
</protein>
<dbReference type="InterPro" id="IPR056403">
    <property type="entry name" value="RNase_II_barrel"/>
</dbReference>
<reference evidence="3 4" key="1">
    <citation type="submission" date="2024-01" db="EMBL/GenBank/DDBJ databases">
        <authorList>
            <person name="Waweru B."/>
        </authorList>
    </citation>
    <scope>NUCLEOTIDE SEQUENCE [LARGE SCALE GENOMIC DNA]</scope>
</reference>
<comment type="caution">
    <text evidence="3">The sequence shown here is derived from an EMBL/GenBank/DDBJ whole genome shotgun (WGS) entry which is preliminary data.</text>
</comment>
<dbReference type="Proteomes" id="UP001314170">
    <property type="component" value="Unassembled WGS sequence"/>
</dbReference>
<gene>
    <name evidence="3" type="ORF">DCAF_LOCUS9675</name>
</gene>
<sequence length="286" mass="32300">MISVRTVNSCSIFRSSPPLSSFRCRSNSHFGTSSSLHYDRYSKSGFGFPIFRFGLPILGHSDARSCSLHSFIDMVLEELAAYRKGRRLRKGFLVEFKKDSDRVLLAVVQRRDGKKNWMVYDQNGVTSSIKPQQITYIVPGVENFDQTQISSFIRKAQDNLDPSLLEFAWIELHEKNKSVTPEELAEMIFGSVEPLECYCAHLLLSKDEIYFTVLETKGSRSLYGPRSTMQLLCTLRADYDRYLVPIGLGMGLAVKLPLGFALEGQSLSGLRKVLNASITIWEAYAP</sequence>
<evidence type="ECO:0000259" key="1">
    <source>
        <dbReference type="Pfam" id="PF23163"/>
    </source>
</evidence>
<name>A0AAV1RD74_9ROSI</name>
<dbReference type="Pfam" id="PF25255">
    <property type="entry name" value="WHD_RNase_II"/>
    <property type="match status" value="1"/>
</dbReference>
<dbReference type="AlphaFoldDB" id="A0AAV1RD74"/>
<dbReference type="EMBL" id="CAWUPB010000936">
    <property type="protein sequence ID" value="CAK7333895.1"/>
    <property type="molecule type" value="Genomic_DNA"/>
</dbReference>
<dbReference type="Pfam" id="PF23163">
    <property type="entry name" value="CSD_RNase_II"/>
    <property type="match status" value="1"/>
</dbReference>
<dbReference type="InterPro" id="IPR057324">
    <property type="entry name" value="WH_RNase_II"/>
</dbReference>
<organism evidence="3 4">
    <name type="scientific">Dovyalis caffra</name>
    <dbReference type="NCBI Taxonomy" id="77055"/>
    <lineage>
        <taxon>Eukaryota</taxon>
        <taxon>Viridiplantae</taxon>
        <taxon>Streptophyta</taxon>
        <taxon>Embryophyta</taxon>
        <taxon>Tracheophyta</taxon>
        <taxon>Spermatophyta</taxon>
        <taxon>Magnoliopsida</taxon>
        <taxon>eudicotyledons</taxon>
        <taxon>Gunneridae</taxon>
        <taxon>Pentapetalae</taxon>
        <taxon>rosids</taxon>
        <taxon>fabids</taxon>
        <taxon>Malpighiales</taxon>
        <taxon>Salicaceae</taxon>
        <taxon>Flacourtieae</taxon>
        <taxon>Dovyalis</taxon>
    </lineage>
</organism>
<feature type="domain" description="Ribonuclease II-like barrel" evidence="1">
    <location>
        <begin position="88"/>
        <end position="149"/>
    </location>
</feature>
<feature type="domain" description="Ribonuclease II winged helix" evidence="2">
    <location>
        <begin position="152"/>
        <end position="230"/>
    </location>
</feature>
<keyword evidence="4" id="KW-1185">Reference proteome</keyword>